<dbReference type="Gene3D" id="3.30.750.24">
    <property type="entry name" value="STAS domain"/>
    <property type="match status" value="1"/>
</dbReference>
<proteinExistence type="predicted"/>
<sequence>MGRPGSGRPGADTGFAIVGGDTDGFECMLDTVPIDRRTPGTIVVLRMTGKIDSGTQREMQSSLCAGLRARPRHLLIDLSGVTFCGVRAFGLLEQGVRIAAEGRIGYALCGCSPHPERVAMTLWGSAGPGRHRSVAAAVATIRAARALQDRSTSSAMEGSSGGRPPTM</sequence>
<comment type="caution">
    <text evidence="2">The sequence shown here is derived from an EMBL/GenBank/DDBJ whole genome shotgun (WGS) entry which is preliminary data.</text>
</comment>
<keyword evidence="3" id="KW-1185">Reference proteome</keyword>
<dbReference type="InterPro" id="IPR036513">
    <property type="entry name" value="STAS_dom_sf"/>
</dbReference>
<organism evidence="2 3">
    <name type="scientific">Pseudonocardia autotrophica</name>
    <name type="common">Amycolata autotrophica</name>
    <name type="synonym">Nocardia autotrophica</name>
    <dbReference type="NCBI Taxonomy" id="2074"/>
    <lineage>
        <taxon>Bacteria</taxon>
        <taxon>Bacillati</taxon>
        <taxon>Actinomycetota</taxon>
        <taxon>Actinomycetes</taxon>
        <taxon>Pseudonocardiales</taxon>
        <taxon>Pseudonocardiaceae</taxon>
        <taxon>Pseudonocardia</taxon>
    </lineage>
</organism>
<feature type="domain" description="STAS" evidence="1">
    <location>
        <begin position="32"/>
        <end position="122"/>
    </location>
</feature>
<accession>A0A1Y2MH36</accession>
<dbReference type="InterPro" id="IPR002645">
    <property type="entry name" value="STAS_dom"/>
</dbReference>
<evidence type="ECO:0000313" key="3">
    <source>
        <dbReference type="Proteomes" id="UP000194360"/>
    </source>
</evidence>
<dbReference type="Pfam" id="PF01740">
    <property type="entry name" value="STAS"/>
    <property type="match status" value="1"/>
</dbReference>
<dbReference type="EMBL" id="MIGB01000077">
    <property type="protein sequence ID" value="OSY34570.1"/>
    <property type="molecule type" value="Genomic_DNA"/>
</dbReference>
<dbReference type="PROSITE" id="PS50801">
    <property type="entry name" value="STAS"/>
    <property type="match status" value="1"/>
</dbReference>
<dbReference type="CDD" id="cd07043">
    <property type="entry name" value="STAS_anti-anti-sigma_factors"/>
    <property type="match status" value="1"/>
</dbReference>
<evidence type="ECO:0000313" key="2">
    <source>
        <dbReference type="EMBL" id="OSY34570.1"/>
    </source>
</evidence>
<dbReference type="Proteomes" id="UP000194360">
    <property type="component" value="Unassembled WGS sequence"/>
</dbReference>
<gene>
    <name evidence="2" type="ORF">BG845_06723</name>
</gene>
<reference evidence="2 3" key="1">
    <citation type="submission" date="2016-09" db="EMBL/GenBank/DDBJ databases">
        <title>Pseudonocardia autotrophica DSM535, a candidate organism with high potential of specific P450 cytochromes.</title>
        <authorList>
            <person name="Grumaz C."/>
            <person name="Vainshtein Y."/>
            <person name="Kirstahler P."/>
            <person name="Sohn K."/>
        </authorList>
    </citation>
    <scope>NUCLEOTIDE SEQUENCE [LARGE SCALE GENOMIC DNA]</scope>
    <source>
        <strain evidence="2 3">DSM 535</strain>
    </source>
</reference>
<protein>
    <submittedName>
        <fullName evidence="2">STAS domain protein</fullName>
    </submittedName>
</protein>
<dbReference type="SUPFAM" id="SSF52091">
    <property type="entry name" value="SpoIIaa-like"/>
    <property type="match status" value="1"/>
</dbReference>
<name>A0A1Y2MH36_PSEAH</name>
<evidence type="ECO:0000259" key="1">
    <source>
        <dbReference type="PROSITE" id="PS50801"/>
    </source>
</evidence>
<dbReference type="AlphaFoldDB" id="A0A1Y2MH36"/>